<proteinExistence type="predicted"/>
<feature type="chain" id="PRO_5015707062" evidence="2">
    <location>
        <begin position="25"/>
        <end position="112"/>
    </location>
</feature>
<feature type="region of interest" description="Disordered" evidence="1">
    <location>
        <begin position="68"/>
        <end position="112"/>
    </location>
</feature>
<dbReference type="EMBL" id="PZQS01000005">
    <property type="protein sequence ID" value="PVD30592.1"/>
    <property type="molecule type" value="Genomic_DNA"/>
</dbReference>
<comment type="caution">
    <text evidence="3">The sequence shown here is derived from an EMBL/GenBank/DDBJ whole genome shotgun (WGS) entry which is preliminary data.</text>
</comment>
<sequence>MKRWSRSSSVSSPPLLLLLAVSDSDDDDKGVGSFVPFARRAELTSETKEFLSRTFQFLARSDQALTLPSTYSRHEGSSPDGQRQPHDGDSRGRARPVDAGGVQPDHGSAADL</sequence>
<feature type="signal peptide" evidence="2">
    <location>
        <begin position="1"/>
        <end position="24"/>
    </location>
</feature>
<dbReference type="AlphaFoldDB" id="A0A2T7PB11"/>
<protein>
    <submittedName>
        <fullName evidence="3">Uncharacterized protein</fullName>
    </submittedName>
</protein>
<dbReference type="Proteomes" id="UP000245119">
    <property type="component" value="Linkage Group LG5"/>
</dbReference>
<gene>
    <name evidence="3" type="ORF">C0Q70_09864</name>
</gene>
<reference evidence="3 4" key="1">
    <citation type="submission" date="2018-04" db="EMBL/GenBank/DDBJ databases">
        <title>The genome of golden apple snail Pomacea canaliculata provides insight into stress tolerance and invasive adaptation.</title>
        <authorList>
            <person name="Liu C."/>
            <person name="Liu B."/>
            <person name="Ren Y."/>
            <person name="Zhang Y."/>
            <person name="Wang H."/>
            <person name="Li S."/>
            <person name="Jiang F."/>
            <person name="Yin L."/>
            <person name="Zhang G."/>
            <person name="Qian W."/>
            <person name="Fan W."/>
        </authorList>
    </citation>
    <scope>NUCLEOTIDE SEQUENCE [LARGE SCALE GENOMIC DNA]</scope>
    <source>
        <strain evidence="3">SZHN2017</strain>
        <tissue evidence="3">Muscle</tissue>
    </source>
</reference>
<keyword evidence="2" id="KW-0732">Signal</keyword>
<evidence type="ECO:0000256" key="2">
    <source>
        <dbReference type="SAM" id="SignalP"/>
    </source>
</evidence>
<feature type="compositionally biased region" description="Basic and acidic residues" evidence="1">
    <location>
        <begin position="72"/>
        <end position="96"/>
    </location>
</feature>
<evidence type="ECO:0000256" key="1">
    <source>
        <dbReference type="SAM" id="MobiDB-lite"/>
    </source>
</evidence>
<keyword evidence="4" id="KW-1185">Reference proteome</keyword>
<evidence type="ECO:0000313" key="3">
    <source>
        <dbReference type="EMBL" id="PVD30592.1"/>
    </source>
</evidence>
<evidence type="ECO:0000313" key="4">
    <source>
        <dbReference type="Proteomes" id="UP000245119"/>
    </source>
</evidence>
<accession>A0A2T7PB11</accession>
<name>A0A2T7PB11_POMCA</name>
<organism evidence="3 4">
    <name type="scientific">Pomacea canaliculata</name>
    <name type="common">Golden apple snail</name>
    <dbReference type="NCBI Taxonomy" id="400727"/>
    <lineage>
        <taxon>Eukaryota</taxon>
        <taxon>Metazoa</taxon>
        <taxon>Spiralia</taxon>
        <taxon>Lophotrochozoa</taxon>
        <taxon>Mollusca</taxon>
        <taxon>Gastropoda</taxon>
        <taxon>Caenogastropoda</taxon>
        <taxon>Architaenioglossa</taxon>
        <taxon>Ampullarioidea</taxon>
        <taxon>Ampullariidae</taxon>
        <taxon>Pomacea</taxon>
    </lineage>
</organism>